<name>A0A7L4PC05_9CREN</name>
<reference evidence="2 3" key="1">
    <citation type="journal article" date="2020" name="Nat. Commun.">
        <title>The structures of two archaeal type IV pili illuminate evolutionary relationships.</title>
        <authorList>
            <person name="Wang F."/>
            <person name="Baquero D.P."/>
            <person name="Su Z."/>
            <person name="Beltran L.C."/>
            <person name="Prangishvili D."/>
            <person name="Krupovic M."/>
            <person name="Egelman E.H."/>
        </authorList>
    </citation>
    <scope>NUCLEOTIDE SEQUENCE [LARGE SCALE GENOMIC DNA]</scope>
    <source>
        <strain evidence="2 3">2GA</strain>
    </source>
</reference>
<dbReference type="RefSeq" id="WP_011901312.1">
    <property type="nucleotide sequence ID" value="NZ_JAAVJF010000005.1"/>
</dbReference>
<feature type="domain" description="Glutamine amidotransferase type-2" evidence="1">
    <location>
        <begin position="2"/>
        <end position="220"/>
    </location>
</feature>
<keyword evidence="3" id="KW-1185">Reference proteome</keyword>
<protein>
    <submittedName>
        <fullName evidence="2">Class II glutamine amidotransferase</fullName>
    </submittedName>
</protein>
<dbReference type="GO" id="GO:0016740">
    <property type="term" value="F:transferase activity"/>
    <property type="evidence" value="ECO:0007669"/>
    <property type="project" value="UniProtKB-KW"/>
</dbReference>
<evidence type="ECO:0000259" key="1">
    <source>
        <dbReference type="PROSITE" id="PS51278"/>
    </source>
</evidence>
<keyword evidence="2" id="KW-0315">Glutamine amidotransferase</keyword>
<dbReference type="Proteomes" id="UP000554766">
    <property type="component" value="Unassembled WGS sequence"/>
</dbReference>
<dbReference type="Pfam" id="PF13522">
    <property type="entry name" value="GATase_6"/>
    <property type="match status" value="1"/>
</dbReference>
<dbReference type="PANTHER" id="PTHR42824:SF1">
    <property type="entry name" value="GLUTAMINE AMIDOTRANSFERASE YAFJ-RELATED"/>
    <property type="match status" value="1"/>
</dbReference>
<dbReference type="Gene3D" id="3.60.20.10">
    <property type="entry name" value="Glutamine Phosphoribosylpyrophosphate, subunit 1, domain 1"/>
    <property type="match status" value="1"/>
</dbReference>
<dbReference type="InterPro" id="IPR017932">
    <property type="entry name" value="GATase_2_dom"/>
</dbReference>
<dbReference type="InterPro" id="IPR029055">
    <property type="entry name" value="Ntn_hydrolases_N"/>
</dbReference>
<evidence type="ECO:0000313" key="3">
    <source>
        <dbReference type="Proteomes" id="UP000554766"/>
    </source>
</evidence>
<gene>
    <name evidence="2" type="ORF">HC235_09835</name>
</gene>
<dbReference type="SUPFAM" id="SSF56235">
    <property type="entry name" value="N-terminal nucleophile aminohydrolases (Ntn hydrolases)"/>
    <property type="match status" value="1"/>
</dbReference>
<organism evidence="2 3">
    <name type="scientific">Pyrobaculum arsenaticum</name>
    <dbReference type="NCBI Taxonomy" id="121277"/>
    <lineage>
        <taxon>Archaea</taxon>
        <taxon>Thermoproteota</taxon>
        <taxon>Thermoprotei</taxon>
        <taxon>Thermoproteales</taxon>
        <taxon>Thermoproteaceae</taxon>
        <taxon>Pyrobaculum</taxon>
    </lineage>
</organism>
<accession>A0A7L4PC05</accession>
<dbReference type="AlphaFoldDB" id="A0A7L4PC05"/>
<evidence type="ECO:0000313" key="2">
    <source>
        <dbReference type="EMBL" id="NYR16223.1"/>
    </source>
</evidence>
<dbReference type="EMBL" id="JAAVJF010000005">
    <property type="protein sequence ID" value="NYR16223.1"/>
    <property type="molecule type" value="Genomic_DNA"/>
</dbReference>
<dbReference type="OMA" id="HGDGWGY"/>
<proteinExistence type="predicted"/>
<dbReference type="GeneID" id="5056029"/>
<dbReference type="PANTHER" id="PTHR42824">
    <property type="entry name" value="GLUTAMINE AMIDOTRANSFERASE"/>
    <property type="match status" value="1"/>
</dbReference>
<dbReference type="PROSITE" id="PS51278">
    <property type="entry name" value="GATASE_TYPE_2"/>
    <property type="match status" value="1"/>
</dbReference>
<comment type="caution">
    <text evidence="2">The sequence shown here is derived from an EMBL/GenBank/DDBJ whole genome shotgun (WGS) entry which is preliminary data.</text>
</comment>
<keyword evidence="2" id="KW-0808">Transferase</keyword>
<sequence>MCRLYLSKGSVNLSKALKFAARYDPYAPSEKKQHGDGWGFVAATRLSFMYYKSAAPAWEDPTPVPMWEAVLAHARAASIGEPLGAEHAHPYAVHLPNGGMIFVAHNGSVDKYSLAAEVGIDPNRHTDSYVLALYLARHWDDLEKALDNVANLYMKTALNVVILEYPSLRSFAYSRYKGNRNYYALYILKAKDYTAVVSSTLLRYLDVEGEELAQGELLTF</sequence>